<dbReference type="SUPFAM" id="SSF53697">
    <property type="entry name" value="SIS domain"/>
    <property type="match status" value="1"/>
</dbReference>
<evidence type="ECO:0000313" key="10">
    <source>
        <dbReference type="Proteomes" id="UP000286186"/>
    </source>
</evidence>
<keyword evidence="8" id="KW-1185">Reference proteome</keyword>
<dbReference type="PANTHER" id="PTHR10937">
    <property type="entry name" value="GLUCOSAMINE--FRUCTOSE-6-PHOSPHATE AMINOTRANSFERASE, ISOMERIZING"/>
    <property type="match status" value="1"/>
</dbReference>
<dbReference type="InterPro" id="IPR001347">
    <property type="entry name" value="SIS_dom"/>
</dbReference>
<proteinExistence type="predicted"/>
<evidence type="ECO:0000313" key="4">
    <source>
        <dbReference type="EMBL" id="RHA55603.1"/>
    </source>
</evidence>
<dbReference type="InterPro" id="IPR046348">
    <property type="entry name" value="SIS_dom_sf"/>
</dbReference>
<dbReference type="EMBL" id="QSFO01000004">
    <property type="protein sequence ID" value="RHA55603.1"/>
    <property type="molecule type" value="Genomic_DNA"/>
</dbReference>
<comment type="caution">
    <text evidence="3">The sequence shown here is derived from an EMBL/GenBank/DDBJ whole genome shotgun (WGS) entry which is preliminary data.</text>
</comment>
<dbReference type="EMBL" id="QRHR01000004">
    <property type="protein sequence ID" value="RHF89220.1"/>
    <property type="molecule type" value="Genomic_DNA"/>
</dbReference>
<dbReference type="EMBL" id="QSFD01000001">
    <property type="protein sequence ID" value="RHA20700.1"/>
    <property type="molecule type" value="Genomic_DNA"/>
</dbReference>
<dbReference type="Proteomes" id="UP000286186">
    <property type="component" value="Unassembled WGS sequence"/>
</dbReference>
<dbReference type="Proteomes" id="UP000285740">
    <property type="component" value="Unassembled WGS sequence"/>
</dbReference>
<organism evidence="3 8">
    <name type="scientific">Eubacterium ventriosum</name>
    <dbReference type="NCBI Taxonomy" id="39496"/>
    <lineage>
        <taxon>Bacteria</taxon>
        <taxon>Bacillati</taxon>
        <taxon>Bacillota</taxon>
        <taxon>Clostridia</taxon>
        <taxon>Eubacteriales</taxon>
        <taxon>Eubacteriaceae</taxon>
        <taxon>Eubacterium</taxon>
    </lineage>
</organism>
<dbReference type="InterPro" id="IPR035490">
    <property type="entry name" value="GlmS/FrlB_SIS"/>
</dbReference>
<accession>A0A413RD47</accession>
<evidence type="ECO:0000259" key="2">
    <source>
        <dbReference type="PROSITE" id="PS51464"/>
    </source>
</evidence>
<dbReference type="EMBL" id="QSFV01000037">
    <property type="protein sequence ID" value="RHA78061.1"/>
    <property type="molecule type" value="Genomic_DNA"/>
</dbReference>
<evidence type="ECO:0000313" key="9">
    <source>
        <dbReference type="Proteomes" id="UP000285740"/>
    </source>
</evidence>
<feature type="domain" description="SIS" evidence="2">
    <location>
        <begin position="204"/>
        <end position="345"/>
    </location>
</feature>
<protein>
    <submittedName>
        <fullName evidence="3">SIS domain-containing protein</fullName>
    </submittedName>
</protein>
<dbReference type="RefSeq" id="WP_117969237.1">
    <property type="nucleotide sequence ID" value="NZ_CATZTO010000003.1"/>
</dbReference>
<reference evidence="7 8" key="1">
    <citation type="submission" date="2018-08" db="EMBL/GenBank/DDBJ databases">
        <title>A genome reference for cultivated species of the human gut microbiota.</title>
        <authorList>
            <person name="Zou Y."/>
            <person name="Xue W."/>
            <person name="Luo G."/>
        </authorList>
    </citation>
    <scope>NUCLEOTIDE SEQUENCE [LARGE SCALE GENOMIC DNA]</scope>
    <source>
        <strain evidence="6 10">AM23-22</strain>
        <strain evidence="5 9">AM42-30</strain>
        <strain evidence="4 7">AM43-2</strain>
        <strain evidence="3 8">AM44-11BH</strain>
    </source>
</reference>
<dbReference type="GO" id="GO:1901135">
    <property type="term" value="P:carbohydrate derivative metabolic process"/>
    <property type="evidence" value="ECO:0007669"/>
    <property type="project" value="InterPro"/>
</dbReference>
<dbReference type="PROSITE" id="PS51464">
    <property type="entry name" value="SIS"/>
    <property type="match status" value="2"/>
</dbReference>
<dbReference type="Proteomes" id="UP000284598">
    <property type="component" value="Unassembled WGS sequence"/>
</dbReference>
<evidence type="ECO:0000256" key="1">
    <source>
        <dbReference type="ARBA" id="ARBA00022737"/>
    </source>
</evidence>
<evidence type="ECO:0000313" key="5">
    <source>
        <dbReference type="EMBL" id="RHA78061.1"/>
    </source>
</evidence>
<gene>
    <name evidence="6" type="ORF">DW652_05425</name>
    <name evidence="5" type="ORF">DW918_09355</name>
    <name evidence="4" type="ORF">DW929_04560</name>
    <name evidence="3" type="ORF">DW944_00600</name>
</gene>
<name>A0A413RD47_9FIRM</name>
<keyword evidence="1" id="KW-0677">Repeat</keyword>
<dbReference type="PANTHER" id="PTHR10937:SF8">
    <property type="entry name" value="AMINOTRANSFERASE-RELATED"/>
    <property type="match status" value="1"/>
</dbReference>
<dbReference type="GO" id="GO:0097367">
    <property type="term" value="F:carbohydrate derivative binding"/>
    <property type="evidence" value="ECO:0007669"/>
    <property type="project" value="InterPro"/>
</dbReference>
<evidence type="ECO:0000313" key="7">
    <source>
        <dbReference type="Proteomes" id="UP000284598"/>
    </source>
</evidence>
<dbReference type="Proteomes" id="UP000284779">
    <property type="component" value="Unassembled WGS sequence"/>
</dbReference>
<dbReference type="InterPro" id="IPR035466">
    <property type="entry name" value="GlmS/AgaS_SIS"/>
</dbReference>
<evidence type="ECO:0000313" key="6">
    <source>
        <dbReference type="EMBL" id="RHF89220.1"/>
    </source>
</evidence>
<feature type="domain" description="SIS" evidence="2">
    <location>
        <begin position="36"/>
        <end position="177"/>
    </location>
</feature>
<dbReference type="Gene3D" id="3.40.50.10490">
    <property type="entry name" value="Glucose-6-phosphate isomerase like protein, domain 1"/>
    <property type="match status" value="2"/>
</dbReference>
<sequence>MYEYDVSKSNMWREVHEQPEIIRHVIDVNLPIIENICKEVDNRNISKVLLVGRGSSEHALLVGKYAFEIYTDKLTSMAYPSIITLLDGKLDLSDVLTIGVSQCGEAKDVYTVLEKCQNQGGIAVSVTNEHECLMRNVGNYYINCECGKETSFTAAKSYMSQMVITLLFAAVLSHDEKVLEQIKKAPDIIEQSLCKNIEEQVKKSVPLFRNVQDILLLGRGFSYAVANETELKIMEASYTNAKAYSSCDYPHGPIATTNRFIPVIFFLTDEKTNDSTIKLVEKIKKDFSVSTLVVTNNEKYITMANEAVLLPKEAEGVAGVFGMVVFSQLFACLLSLARGYNPDEPIGLSKTTVTF</sequence>
<dbReference type="CDD" id="cd05009">
    <property type="entry name" value="SIS_GlmS_GlmD_2"/>
    <property type="match status" value="1"/>
</dbReference>
<dbReference type="Pfam" id="PF01380">
    <property type="entry name" value="SIS"/>
    <property type="match status" value="2"/>
</dbReference>
<evidence type="ECO:0000313" key="8">
    <source>
        <dbReference type="Proteomes" id="UP000284779"/>
    </source>
</evidence>
<dbReference type="CDD" id="cd05008">
    <property type="entry name" value="SIS_GlmS_GlmD_1"/>
    <property type="match status" value="1"/>
</dbReference>
<dbReference type="AlphaFoldDB" id="A0A413RD47"/>
<evidence type="ECO:0000313" key="3">
    <source>
        <dbReference type="EMBL" id="RHA20700.1"/>
    </source>
</evidence>